<dbReference type="Proteomes" id="UP000237310">
    <property type="component" value="Unassembled WGS sequence"/>
</dbReference>
<gene>
    <name evidence="3" type="ORF">C3L50_03840</name>
</gene>
<dbReference type="PROSITE" id="PS51257">
    <property type="entry name" value="PROKAR_LIPOPROTEIN"/>
    <property type="match status" value="1"/>
</dbReference>
<dbReference type="Pfam" id="PF12680">
    <property type="entry name" value="SnoaL_2"/>
    <property type="match status" value="1"/>
</dbReference>
<evidence type="ECO:0000256" key="1">
    <source>
        <dbReference type="SAM" id="SignalP"/>
    </source>
</evidence>
<dbReference type="InterPro" id="IPR037401">
    <property type="entry name" value="SnoaL-like"/>
</dbReference>
<name>A0A2S5ADK5_9FLAO</name>
<feature type="domain" description="SnoaL-like" evidence="2">
    <location>
        <begin position="50"/>
        <end position="149"/>
    </location>
</feature>
<feature type="chain" id="PRO_5015521528" description="SnoaL-like domain-containing protein" evidence="1">
    <location>
        <begin position="25"/>
        <end position="164"/>
    </location>
</feature>
<proteinExistence type="predicted"/>
<protein>
    <recommendedName>
        <fullName evidence="2">SnoaL-like domain-containing protein</fullName>
    </recommendedName>
</protein>
<organism evidence="3 4">
    <name type="scientific">Flavobacterium alvei</name>
    <dbReference type="NCBI Taxonomy" id="2080416"/>
    <lineage>
        <taxon>Bacteria</taxon>
        <taxon>Pseudomonadati</taxon>
        <taxon>Bacteroidota</taxon>
        <taxon>Flavobacteriia</taxon>
        <taxon>Flavobacteriales</taxon>
        <taxon>Flavobacteriaceae</taxon>
        <taxon>Flavobacterium</taxon>
    </lineage>
</organism>
<reference evidence="3 4" key="1">
    <citation type="submission" date="2018-01" db="EMBL/GenBank/DDBJ databases">
        <authorList>
            <person name="Gaut B.S."/>
            <person name="Morton B.R."/>
            <person name="Clegg M.T."/>
            <person name="Duvall M.R."/>
        </authorList>
    </citation>
    <scope>NUCLEOTIDE SEQUENCE [LARGE SCALE GENOMIC DNA]</scope>
    <source>
        <strain evidence="3 4">HR-AY</strain>
    </source>
</reference>
<dbReference type="OrthoDB" id="9814425at2"/>
<evidence type="ECO:0000313" key="4">
    <source>
        <dbReference type="Proteomes" id="UP000237310"/>
    </source>
</evidence>
<dbReference type="SUPFAM" id="SSF54427">
    <property type="entry name" value="NTF2-like"/>
    <property type="match status" value="1"/>
</dbReference>
<comment type="caution">
    <text evidence="3">The sequence shown here is derived from an EMBL/GenBank/DDBJ whole genome shotgun (WGS) entry which is preliminary data.</text>
</comment>
<keyword evidence="1" id="KW-0732">Signal</keyword>
<accession>A0A2S5ADK5</accession>
<dbReference type="RefSeq" id="WP_103804824.1">
    <property type="nucleotide sequence ID" value="NZ_PQVG01000002.1"/>
</dbReference>
<dbReference type="AlphaFoldDB" id="A0A2S5ADK5"/>
<dbReference type="InterPro" id="IPR032710">
    <property type="entry name" value="NTF2-like_dom_sf"/>
</dbReference>
<evidence type="ECO:0000313" key="3">
    <source>
        <dbReference type="EMBL" id="POY40638.1"/>
    </source>
</evidence>
<feature type="signal peptide" evidence="1">
    <location>
        <begin position="1"/>
        <end position="24"/>
    </location>
</feature>
<dbReference type="Gene3D" id="3.10.450.50">
    <property type="match status" value="1"/>
</dbReference>
<sequence length="164" mass="18315">MKKMNFIKIILAALILISFSCKKAAESIETAKTTFDLEAAKSAIESAGENFVIAFNKGDSIGLANCYTTDAKMMGPNEKSIIGRPAIQKVFSSWIKSGTPTFTMKTIEVWGNEDLMAAEEEWTFSDKNGKILDSGKSIELFKMEDGKWRLYRDCYNSDMPIPKK</sequence>
<evidence type="ECO:0000259" key="2">
    <source>
        <dbReference type="Pfam" id="PF12680"/>
    </source>
</evidence>
<dbReference type="EMBL" id="PQVG01000002">
    <property type="protein sequence ID" value="POY40638.1"/>
    <property type="molecule type" value="Genomic_DNA"/>
</dbReference>
<keyword evidence="4" id="KW-1185">Reference proteome</keyword>